<reference evidence="3 4" key="1">
    <citation type="submission" date="2024-02" db="EMBL/GenBank/DDBJ databases">
        <title>New thermophilic sulfur-oxidizing bacteria from a hot springs of the Uzon caldera (Kamchatka, Russia).</title>
        <authorList>
            <person name="Dukat A.M."/>
            <person name="Elcheninov A.G."/>
            <person name="Frolov E.N."/>
        </authorList>
    </citation>
    <scope>NUCLEOTIDE SEQUENCE [LARGE SCALE GENOMIC DNA]</scope>
    <source>
        <strain evidence="3 4">AK1</strain>
    </source>
</reference>
<dbReference type="Pfam" id="PF10615">
    <property type="entry name" value="DUF2470"/>
    <property type="match status" value="1"/>
</dbReference>
<evidence type="ECO:0000313" key="4">
    <source>
        <dbReference type="Proteomes" id="UP001482231"/>
    </source>
</evidence>
<proteinExistence type="predicted"/>
<dbReference type="InterPro" id="IPR019595">
    <property type="entry name" value="DUF2470"/>
</dbReference>
<dbReference type="SUPFAM" id="SSF50475">
    <property type="entry name" value="FMN-binding split barrel"/>
    <property type="match status" value="1"/>
</dbReference>
<dbReference type="Gene3D" id="3.20.180.10">
    <property type="entry name" value="PNP-oxidase-like"/>
    <property type="match status" value="1"/>
</dbReference>
<dbReference type="Proteomes" id="UP001482231">
    <property type="component" value="Unassembled WGS sequence"/>
</dbReference>
<organism evidence="3 4">
    <name type="scientific">Thiobacter aerophilum</name>
    <dbReference type="NCBI Taxonomy" id="3121275"/>
    <lineage>
        <taxon>Bacteria</taxon>
        <taxon>Pseudomonadati</taxon>
        <taxon>Pseudomonadota</taxon>
        <taxon>Betaproteobacteria</taxon>
        <taxon>Burkholderiales</taxon>
        <taxon>Thiobacteraceae</taxon>
        <taxon>Thiobacter</taxon>
    </lineage>
</organism>
<accession>A0ABV0EFD4</accession>
<dbReference type="InterPro" id="IPR055343">
    <property type="entry name" value="CREG_beta-barrel"/>
</dbReference>
<keyword evidence="4" id="KW-1185">Reference proteome</keyword>
<evidence type="ECO:0000259" key="1">
    <source>
        <dbReference type="Pfam" id="PF10615"/>
    </source>
</evidence>
<dbReference type="PANTHER" id="PTHR13343:SF17">
    <property type="entry name" value="CELLULAR REPRESSOR OF E1A-STIMULATED GENES, ISOFORM A"/>
    <property type="match status" value="1"/>
</dbReference>
<dbReference type="Gene3D" id="2.30.110.10">
    <property type="entry name" value="Electron Transport, Fmn-binding Protein, Chain A"/>
    <property type="match status" value="1"/>
</dbReference>
<name>A0ABV0EFD4_9BURK</name>
<dbReference type="EMBL" id="JBAJEX010000006">
    <property type="protein sequence ID" value="MEO1767365.1"/>
    <property type="molecule type" value="Genomic_DNA"/>
</dbReference>
<dbReference type="PANTHER" id="PTHR13343">
    <property type="entry name" value="CREG1 PROTEIN"/>
    <property type="match status" value="1"/>
</dbReference>
<evidence type="ECO:0000259" key="2">
    <source>
        <dbReference type="Pfam" id="PF13883"/>
    </source>
</evidence>
<dbReference type="RefSeq" id="WP_347308473.1">
    <property type="nucleotide sequence ID" value="NZ_JBAJEX010000006.1"/>
</dbReference>
<protein>
    <submittedName>
        <fullName evidence="3">DUF2470 domain-containing protein</fullName>
    </submittedName>
</protein>
<dbReference type="InterPro" id="IPR012349">
    <property type="entry name" value="Split_barrel_FMN-bd"/>
</dbReference>
<sequence length="234" mass="26109">MNPAERARRLVRRCHTGVIATHSHDMPGFPYASFVEYVADHQGRPVMLISALAEHTRNLHYQARLSLAAAEVWQGYVLASPRFTLVGEARLVPDGEIEQCRARYLRYLPHAADYLALDFAFWRLEPVRLRSIPGFGAAVWVTAGDYLALASRLAEVEDEIIAHMNREHRDVLSRYARRAGVAPPGAVSLVGIDCDGFDLRVGDRLLRIDFAQPVWDAQGVRQALVNLAQADRGG</sequence>
<gene>
    <name evidence="3" type="ORF">V6E02_09085</name>
</gene>
<comment type="caution">
    <text evidence="3">The sequence shown here is derived from an EMBL/GenBank/DDBJ whole genome shotgun (WGS) entry which is preliminary data.</text>
</comment>
<evidence type="ECO:0000313" key="3">
    <source>
        <dbReference type="EMBL" id="MEO1767365.1"/>
    </source>
</evidence>
<dbReference type="InterPro" id="IPR037119">
    <property type="entry name" value="Haem_oxidase_HugZ-like_sf"/>
</dbReference>
<dbReference type="Pfam" id="PF13883">
    <property type="entry name" value="CREG_beta-barrel"/>
    <property type="match status" value="1"/>
</dbReference>
<feature type="domain" description="CREG-like beta-barrel" evidence="2">
    <location>
        <begin position="3"/>
        <end position="147"/>
    </location>
</feature>
<feature type="domain" description="DUF2470" evidence="1">
    <location>
        <begin position="158"/>
        <end position="227"/>
    </location>
</feature>